<accession>A0A2T8KUE4</accession>
<organism evidence="2">
    <name type="scientific">Panicum hallii</name>
    <dbReference type="NCBI Taxonomy" id="206008"/>
    <lineage>
        <taxon>Eukaryota</taxon>
        <taxon>Viridiplantae</taxon>
        <taxon>Streptophyta</taxon>
        <taxon>Embryophyta</taxon>
        <taxon>Tracheophyta</taxon>
        <taxon>Spermatophyta</taxon>
        <taxon>Magnoliopsida</taxon>
        <taxon>Liliopsida</taxon>
        <taxon>Poales</taxon>
        <taxon>Poaceae</taxon>
        <taxon>PACMAD clade</taxon>
        <taxon>Panicoideae</taxon>
        <taxon>Panicodae</taxon>
        <taxon>Paniceae</taxon>
        <taxon>Panicinae</taxon>
        <taxon>Panicum</taxon>
        <taxon>Panicum sect. Panicum</taxon>
    </lineage>
</organism>
<proteinExistence type="predicted"/>
<dbReference type="AlphaFoldDB" id="A0A2T8KUE4"/>
<evidence type="ECO:0000256" key="1">
    <source>
        <dbReference type="SAM" id="Phobius"/>
    </source>
</evidence>
<name>A0A2T8KUE4_9POAL</name>
<dbReference type="Proteomes" id="UP000243499">
    <property type="component" value="Chromosome 1"/>
</dbReference>
<gene>
    <name evidence="2" type="ORF">PAHAL_1G078300</name>
</gene>
<keyword evidence="1" id="KW-0472">Membrane</keyword>
<keyword evidence="1" id="KW-0812">Transmembrane</keyword>
<evidence type="ECO:0000313" key="2">
    <source>
        <dbReference type="EMBL" id="PVH65794.1"/>
    </source>
</evidence>
<dbReference type="EMBL" id="CM008046">
    <property type="protein sequence ID" value="PVH65794.1"/>
    <property type="molecule type" value="Genomic_DNA"/>
</dbReference>
<sequence length="52" mass="5872">MCDSMRLTDFRSLASRLLYDLVAIVFANLCWIETGSMSTIEREMAVARIAIS</sequence>
<reference evidence="2" key="1">
    <citation type="submission" date="2018-04" db="EMBL/GenBank/DDBJ databases">
        <title>WGS assembly of Panicum hallii.</title>
        <authorList>
            <person name="Lovell J."/>
            <person name="Jenkins J."/>
            <person name="Lowry D."/>
            <person name="Mamidi S."/>
            <person name="Sreedasyam A."/>
            <person name="Weng X."/>
            <person name="Barry K."/>
            <person name="Bonette J."/>
            <person name="Campitelli B."/>
            <person name="Daum C."/>
            <person name="Gordon S."/>
            <person name="Gould B."/>
            <person name="Lipzen A."/>
            <person name="Macqueen A."/>
            <person name="Palacio-Mejia J."/>
            <person name="Plott C."/>
            <person name="Shakirov E."/>
            <person name="Shu S."/>
            <person name="Yoshinaga Y."/>
            <person name="Zane M."/>
            <person name="Rokhsar D."/>
            <person name="Grimwood J."/>
            <person name="Schmutz J."/>
            <person name="Juenger T."/>
        </authorList>
    </citation>
    <scope>NUCLEOTIDE SEQUENCE [LARGE SCALE GENOMIC DNA]</scope>
    <source>
        <strain evidence="2">FIL2</strain>
    </source>
</reference>
<feature type="transmembrane region" description="Helical" evidence="1">
    <location>
        <begin position="13"/>
        <end position="32"/>
    </location>
</feature>
<dbReference type="Gramene" id="PVH65794">
    <property type="protein sequence ID" value="PVH65794"/>
    <property type="gene ID" value="PAHAL_1G078300"/>
</dbReference>
<protein>
    <submittedName>
        <fullName evidence="2">Uncharacterized protein</fullName>
    </submittedName>
</protein>
<keyword evidence="1" id="KW-1133">Transmembrane helix</keyword>